<evidence type="ECO:0000256" key="9">
    <source>
        <dbReference type="ARBA" id="ARBA00023224"/>
    </source>
</evidence>
<keyword evidence="6 10" id="KW-1133">Transmembrane helix</keyword>
<keyword evidence="9" id="KW-0807">Transducer</keyword>
<evidence type="ECO:0000256" key="5">
    <source>
        <dbReference type="ARBA" id="ARBA00022725"/>
    </source>
</evidence>
<evidence type="ECO:0000256" key="8">
    <source>
        <dbReference type="ARBA" id="ARBA00023170"/>
    </source>
</evidence>
<keyword evidence="12" id="KW-1185">Reference proteome</keyword>
<dbReference type="GO" id="GO:0007165">
    <property type="term" value="P:signal transduction"/>
    <property type="evidence" value="ECO:0007669"/>
    <property type="project" value="UniProtKB-KW"/>
</dbReference>
<keyword evidence="8 11" id="KW-0675">Receptor</keyword>
<comment type="subcellular location">
    <subcellularLocation>
        <location evidence="1">Cell membrane</location>
        <topology evidence="1">Multi-pass membrane protein</topology>
    </subcellularLocation>
</comment>
<name>A0AAW1M172_POPJA</name>
<keyword evidence="5" id="KW-0552">Olfaction</keyword>
<dbReference type="GO" id="GO:0005549">
    <property type="term" value="F:odorant binding"/>
    <property type="evidence" value="ECO:0007669"/>
    <property type="project" value="InterPro"/>
</dbReference>
<sequence length="158" mass="18308">MKNLVLTYSLKQLSKLCLYPDIQSLKFKICGILVCCFYISSWVLNVSGVFVNFNGLDSIQQAMVSLPSAHQLLFKTLYMYFTKDKLLKISSIGLAVFNSSWYYSKNKILCRSLQFVIHRSQKPFSMDIGHIWTLDMKTFIRVLRTSLSIHTFLQTINK</sequence>
<keyword evidence="3" id="KW-0716">Sensory transduction</keyword>
<dbReference type="GO" id="GO:0004984">
    <property type="term" value="F:olfactory receptor activity"/>
    <property type="evidence" value="ECO:0007669"/>
    <property type="project" value="InterPro"/>
</dbReference>
<dbReference type="EMBL" id="JASPKY010000071">
    <property type="protein sequence ID" value="KAK9739710.1"/>
    <property type="molecule type" value="Genomic_DNA"/>
</dbReference>
<dbReference type="PANTHER" id="PTHR21137:SF35">
    <property type="entry name" value="ODORANT RECEPTOR 19A-RELATED"/>
    <property type="match status" value="1"/>
</dbReference>
<proteinExistence type="predicted"/>
<evidence type="ECO:0000256" key="4">
    <source>
        <dbReference type="ARBA" id="ARBA00022692"/>
    </source>
</evidence>
<evidence type="ECO:0000256" key="7">
    <source>
        <dbReference type="ARBA" id="ARBA00023136"/>
    </source>
</evidence>
<organism evidence="11 12">
    <name type="scientific">Popillia japonica</name>
    <name type="common">Japanese beetle</name>
    <dbReference type="NCBI Taxonomy" id="7064"/>
    <lineage>
        <taxon>Eukaryota</taxon>
        <taxon>Metazoa</taxon>
        <taxon>Ecdysozoa</taxon>
        <taxon>Arthropoda</taxon>
        <taxon>Hexapoda</taxon>
        <taxon>Insecta</taxon>
        <taxon>Pterygota</taxon>
        <taxon>Neoptera</taxon>
        <taxon>Endopterygota</taxon>
        <taxon>Coleoptera</taxon>
        <taxon>Polyphaga</taxon>
        <taxon>Scarabaeiformia</taxon>
        <taxon>Scarabaeidae</taxon>
        <taxon>Rutelinae</taxon>
        <taxon>Popillia</taxon>
    </lineage>
</organism>
<dbReference type="AlphaFoldDB" id="A0AAW1M172"/>
<evidence type="ECO:0000313" key="11">
    <source>
        <dbReference type="EMBL" id="KAK9739710.1"/>
    </source>
</evidence>
<protein>
    <submittedName>
        <fullName evidence="11">7tm Odorant receptor</fullName>
    </submittedName>
</protein>
<accession>A0AAW1M172</accession>
<evidence type="ECO:0000256" key="6">
    <source>
        <dbReference type="ARBA" id="ARBA00022989"/>
    </source>
</evidence>
<keyword evidence="7 10" id="KW-0472">Membrane</keyword>
<dbReference type="Proteomes" id="UP001458880">
    <property type="component" value="Unassembled WGS sequence"/>
</dbReference>
<feature type="transmembrane region" description="Helical" evidence="10">
    <location>
        <begin position="29"/>
        <end position="50"/>
    </location>
</feature>
<keyword evidence="4 10" id="KW-0812">Transmembrane</keyword>
<evidence type="ECO:0000256" key="10">
    <source>
        <dbReference type="SAM" id="Phobius"/>
    </source>
</evidence>
<dbReference type="PANTHER" id="PTHR21137">
    <property type="entry name" value="ODORANT RECEPTOR"/>
    <property type="match status" value="1"/>
</dbReference>
<dbReference type="GO" id="GO:0005886">
    <property type="term" value="C:plasma membrane"/>
    <property type="evidence" value="ECO:0007669"/>
    <property type="project" value="UniProtKB-SubCell"/>
</dbReference>
<gene>
    <name evidence="11" type="ORF">QE152_g8759</name>
</gene>
<evidence type="ECO:0000256" key="2">
    <source>
        <dbReference type="ARBA" id="ARBA00022475"/>
    </source>
</evidence>
<dbReference type="InterPro" id="IPR004117">
    <property type="entry name" value="7tm6_olfct_rcpt"/>
</dbReference>
<evidence type="ECO:0000256" key="1">
    <source>
        <dbReference type="ARBA" id="ARBA00004651"/>
    </source>
</evidence>
<comment type="caution">
    <text evidence="11">The sequence shown here is derived from an EMBL/GenBank/DDBJ whole genome shotgun (WGS) entry which is preliminary data.</text>
</comment>
<dbReference type="Pfam" id="PF02949">
    <property type="entry name" value="7tm_6"/>
    <property type="match status" value="1"/>
</dbReference>
<evidence type="ECO:0000313" key="12">
    <source>
        <dbReference type="Proteomes" id="UP001458880"/>
    </source>
</evidence>
<evidence type="ECO:0000256" key="3">
    <source>
        <dbReference type="ARBA" id="ARBA00022606"/>
    </source>
</evidence>
<keyword evidence="2" id="KW-1003">Cell membrane</keyword>
<reference evidence="11 12" key="1">
    <citation type="journal article" date="2024" name="BMC Genomics">
        <title>De novo assembly and annotation of Popillia japonica's genome with initial clues to its potential as an invasive pest.</title>
        <authorList>
            <person name="Cucini C."/>
            <person name="Boschi S."/>
            <person name="Funari R."/>
            <person name="Cardaioli E."/>
            <person name="Iannotti N."/>
            <person name="Marturano G."/>
            <person name="Paoli F."/>
            <person name="Bruttini M."/>
            <person name="Carapelli A."/>
            <person name="Frati F."/>
            <person name="Nardi F."/>
        </authorList>
    </citation>
    <scope>NUCLEOTIDE SEQUENCE [LARGE SCALE GENOMIC DNA]</scope>
    <source>
        <strain evidence="11">DMR45628</strain>
    </source>
</reference>